<dbReference type="InterPro" id="IPR036397">
    <property type="entry name" value="RNaseH_sf"/>
</dbReference>
<dbReference type="InterPro" id="IPR009057">
    <property type="entry name" value="Homeodomain-like_sf"/>
</dbReference>
<gene>
    <name evidence="2" type="ORF">VLY81_00700</name>
</gene>
<evidence type="ECO:0000313" key="2">
    <source>
        <dbReference type="EMBL" id="WRP14722.1"/>
    </source>
</evidence>
<reference evidence="3" key="1">
    <citation type="submission" date="2023-12" db="EMBL/GenBank/DDBJ databases">
        <title>Novel isolates from deep terrestrial aquifers shed light on the physiology and ecology of the class Limnochordia.</title>
        <authorList>
            <person name="Karnachuk O.V."/>
            <person name="Lukina A.P."/>
            <person name="Avakyan M.R."/>
            <person name="Kadnikov V."/>
            <person name="Begmatov S."/>
            <person name="Beletsky A.V."/>
            <person name="Mardanov A.V."/>
            <person name="Ravin N.V."/>
        </authorList>
    </citation>
    <scope>NUCLEOTIDE SEQUENCE [LARGE SCALE GENOMIC DNA]</scope>
    <source>
        <strain evidence="3">LN</strain>
    </source>
</reference>
<dbReference type="Pfam" id="PF09299">
    <property type="entry name" value="Mu-transpos_C"/>
    <property type="match status" value="1"/>
</dbReference>
<dbReference type="EMBL" id="CP141614">
    <property type="protein sequence ID" value="WRP14722.1"/>
    <property type="molecule type" value="Genomic_DNA"/>
</dbReference>
<dbReference type="InterPro" id="IPR015378">
    <property type="entry name" value="Transposase-like_Mu_C"/>
</dbReference>
<dbReference type="InterPro" id="IPR001584">
    <property type="entry name" value="Integrase_cat-core"/>
</dbReference>
<organism evidence="2 3">
    <name type="scientific">Geochorda subterranea</name>
    <dbReference type="NCBI Taxonomy" id="3109564"/>
    <lineage>
        <taxon>Bacteria</taxon>
        <taxon>Bacillati</taxon>
        <taxon>Bacillota</taxon>
        <taxon>Limnochordia</taxon>
        <taxon>Limnochordales</taxon>
        <taxon>Geochordaceae</taxon>
        <taxon>Geochorda</taxon>
    </lineage>
</organism>
<keyword evidence="3" id="KW-1185">Reference proteome</keyword>
<dbReference type="RefSeq" id="WP_324669093.1">
    <property type="nucleotide sequence ID" value="NZ_CP141614.1"/>
</dbReference>
<dbReference type="PANTHER" id="PTHR35004:SF6">
    <property type="entry name" value="TRANSPOSASE"/>
    <property type="match status" value="1"/>
</dbReference>
<feature type="domain" description="Integrase catalytic" evidence="1">
    <location>
        <begin position="153"/>
        <end position="323"/>
    </location>
</feature>
<name>A0ABZ1BRC0_9FIRM</name>
<dbReference type="PANTHER" id="PTHR35004">
    <property type="entry name" value="TRANSPOSASE RV3428C-RELATED"/>
    <property type="match status" value="1"/>
</dbReference>
<accession>A0ABZ1BRC0</accession>
<dbReference type="SUPFAM" id="SSF46689">
    <property type="entry name" value="Homeodomain-like"/>
    <property type="match status" value="1"/>
</dbReference>
<evidence type="ECO:0000313" key="3">
    <source>
        <dbReference type="Proteomes" id="UP001333102"/>
    </source>
</evidence>
<evidence type="ECO:0000259" key="1">
    <source>
        <dbReference type="PROSITE" id="PS50994"/>
    </source>
</evidence>
<dbReference type="Pfam" id="PF00665">
    <property type="entry name" value="rve"/>
    <property type="match status" value="1"/>
</dbReference>
<dbReference type="Gene3D" id="3.30.420.10">
    <property type="entry name" value="Ribonuclease H-like superfamily/Ribonuclease H"/>
    <property type="match status" value="1"/>
</dbReference>
<dbReference type="PROSITE" id="PS50994">
    <property type="entry name" value="INTEGRASE"/>
    <property type="match status" value="1"/>
</dbReference>
<dbReference type="SUPFAM" id="SSF53098">
    <property type="entry name" value="Ribonuclease H-like"/>
    <property type="match status" value="1"/>
</dbReference>
<proteinExistence type="predicted"/>
<dbReference type="Proteomes" id="UP001333102">
    <property type="component" value="Chromosome"/>
</dbReference>
<protein>
    <submittedName>
        <fullName evidence="2">DDE-type integrase/transposase/recombinase</fullName>
    </submittedName>
</protein>
<dbReference type="InterPro" id="IPR012337">
    <property type="entry name" value="RNaseH-like_sf"/>
</dbReference>
<sequence length="457" mass="52667">MASWPDDTLALFRYSLIAPLLDPLADAEEKRRWRAEVVGRPHLLPDGRRLHVSAPTLRRWVRRYRLGGFEALRLALRRDRGSVRVVTPELLEQAKALKRQDPTRSLPQVVRLLEAAGLVAPQTLKPNTLWRHLHREGLSQRVLPPKPGLRRFEAKAPNDLWQGDATPGPALPDPFQPGRMRRTYLLAFLDDHSRLVAHAEFFWAEDLYALELCFQQALLRRGLPWRVYVDRGLIFQAEVFTRACAELGIRHISGTPGHPEGRGKIERFFETLQDQFLRELTHHPVQHLAALNERLAAWIEEAYHVQVHSETGEAPAVRFARLQARRTVSAEKLAHVFLWRRVRRVDKTGCLRFDGNRYEAPPGLEGRKVEVRFHPLHLERLSLFIEGRHVGDAVALDLAHPVYRGLDRVHHPEPSRPVEPAIPYLELLVQRRRQRQARAMSPLRLSLLEDPEAMPDV</sequence>